<evidence type="ECO:0000313" key="2">
    <source>
        <dbReference type="EMBL" id="KAK5073356.1"/>
    </source>
</evidence>
<sequence>MNVGLQTSKNRYRTPLPFGISYQDGSAQPRKLKEFSPTREVRQAKPPASLQPQYNAAATQPRPSLETTRSSGSSGGQAAVDTDAWLPYQRAKGISEIERMRAELDLLEQQLTSSTERSSPSTGRATTESSRSSDPPNESPDKEHSRPFHSRTDTSESQTWPLQEESPPPAVPRKSSRRMVRESLSPPREATRRIRLESESPPPPENLQPVRTNERSAPRIQQQIPRPPPQEVLQPVRTNDRNATRIQQPAQKPLPPQDRRPARTDDHDRDRNAPGLHQPVPNYSRPWSPDLGLPKRPTTSHARARDIADTLSSLTARPAPRARSRPSKPAPVQFEKVEGVTMDTQPASAKSDPKKLSMPEIEARDIRKIPTRTPEQFDEDMEYFTGRRHCARSPPPVGSSHDYVPRISPKPVVDGEEHTFIDNYSRAADDKTENPNPDDVPARYRRSIVAPFSKVDQMTPQPEEDEEEEEQEAQDIYDEDAAEAPSVARTRAFEAQDQEMNSRTHAAKNLIGGMLKGLTGHKKDKDKNEEKNQSRGPALVRDFAALATDEGMYDHNQQSQQSQQHTSHLHDDSDSAGANHYDYSIWSPNDVGRRSVAGSVDTVIRRGATPTELATFRK</sequence>
<protein>
    <submittedName>
        <fullName evidence="2">Uncharacterized protein</fullName>
    </submittedName>
</protein>
<feature type="compositionally biased region" description="Basic and acidic residues" evidence="1">
    <location>
        <begin position="521"/>
        <end position="533"/>
    </location>
</feature>
<feature type="compositionally biased region" description="Basic and acidic residues" evidence="1">
    <location>
        <begin position="351"/>
        <end position="368"/>
    </location>
</feature>
<feature type="compositionally biased region" description="Polar residues" evidence="1">
    <location>
        <begin position="50"/>
        <end position="72"/>
    </location>
</feature>
<feature type="region of interest" description="Disordered" evidence="1">
    <location>
        <begin position="105"/>
        <end position="503"/>
    </location>
</feature>
<organism evidence="2 3">
    <name type="scientific">Lithohypha guttulata</name>
    <dbReference type="NCBI Taxonomy" id="1690604"/>
    <lineage>
        <taxon>Eukaryota</taxon>
        <taxon>Fungi</taxon>
        <taxon>Dikarya</taxon>
        <taxon>Ascomycota</taxon>
        <taxon>Pezizomycotina</taxon>
        <taxon>Eurotiomycetes</taxon>
        <taxon>Chaetothyriomycetidae</taxon>
        <taxon>Chaetothyriales</taxon>
        <taxon>Trichomeriaceae</taxon>
        <taxon>Lithohypha</taxon>
    </lineage>
</organism>
<comment type="caution">
    <text evidence="2">The sequence shown here is derived from an EMBL/GenBank/DDBJ whole genome shotgun (WGS) entry which is preliminary data.</text>
</comment>
<feature type="compositionally biased region" description="Basic and acidic residues" evidence="1">
    <location>
        <begin position="139"/>
        <end position="154"/>
    </location>
</feature>
<feature type="compositionally biased region" description="Low complexity" evidence="1">
    <location>
        <begin position="554"/>
        <end position="566"/>
    </location>
</feature>
<feature type="compositionally biased region" description="Basic and acidic residues" evidence="1">
    <location>
        <begin position="31"/>
        <end position="43"/>
    </location>
</feature>
<gene>
    <name evidence="2" type="ORF">LTR24_010330</name>
</gene>
<dbReference type="EMBL" id="JAVRRG010000307">
    <property type="protein sequence ID" value="KAK5073356.1"/>
    <property type="molecule type" value="Genomic_DNA"/>
</dbReference>
<feature type="region of interest" description="Disordered" evidence="1">
    <location>
        <begin position="516"/>
        <end position="595"/>
    </location>
</feature>
<feature type="compositionally biased region" description="Acidic residues" evidence="1">
    <location>
        <begin position="462"/>
        <end position="482"/>
    </location>
</feature>
<evidence type="ECO:0000313" key="3">
    <source>
        <dbReference type="Proteomes" id="UP001345013"/>
    </source>
</evidence>
<keyword evidence="3" id="KW-1185">Reference proteome</keyword>
<name>A0ABR0JU98_9EURO</name>
<accession>A0ABR0JU98</accession>
<feature type="region of interest" description="Disordered" evidence="1">
    <location>
        <begin position="1"/>
        <end position="87"/>
    </location>
</feature>
<proteinExistence type="predicted"/>
<dbReference type="Proteomes" id="UP001345013">
    <property type="component" value="Unassembled WGS sequence"/>
</dbReference>
<reference evidence="2 3" key="1">
    <citation type="submission" date="2023-08" db="EMBL/GenBank/DDBJ databases">
        <title>Black Yeasts Isolated from many extreme environments.</title>
        <authorList>
            <person name="Coleine C."/>
            <person name="Stajich J.E."/>
            <person name="Selbmann L."/>
        </authorList>
    </citation>
    <scope>NUCLEOTIDE SEQUENCE [LARGE SCALE GENOMIC DNA]</scope>
    <source>
        <strain evidence="2 3">CCFEE 5885</strain>
    </source>
</reference>
<feature type="compositionally biased region" description="Basic and acidic residues" evidence="1">
    <location>
        <begin position="189"/>
        <end position="198"/>
    </location>
</feature>
<feature type="compositionally biased region" description="Polar residues" evidence="1">
    <location>
        <begin position="109"/>
        <end position="136"/>
    </location>
</feature>
<evidence type="ECO:0000256" key="1">
    <source>
        <dbReference type="SAM" id="MobiDB-lite"/>
    </source>
</evidence>
<feature type="compositionally biased region" description="Basic and acidic residues" evidence="1">
    <location>
        <begin position="257"/>
        <end position="272"/>
    </location>
</feature>